<name>A0A2Y8ZXA5_9MICO</name>
<evidence type="ECO:0000313" key="2">
    <source>
        <dbReference type="EMBL" id="SSA34899.1"/>
    </source>
</evidence>
<protein>
    <submittedName>
        <fullName evidence="2">Uncharacterized protein</fullName>
    </submittedName>
</protein>
<dbReference type="Proteomes" id="UP000250028">
    <property type="component" value="Unassembled WGS sequence"/>
</dbReference>
<feature type="transmembrane region" description="Helical" evidence="1">
    <location>
        <begin position="6"/>
        <end position="24"/>
    </location>
</feature>
<organism evidence="2 3">
    <name type="scientific">Branchiibius hedensis</name>
    <dbReference type="NCBI Taxonomy" id="672460"/>
    <lineage>
        <taxon>Bacteria</taxon>
        <taxon>Bacillati</taxon>
        <taxon>Actinomycetota</taxon>
        <taxon>Actinomycetes</taxon>
        <taxon>Micrococcales</taxon>
        <taxon>Dermacoccaceae</taxon>
        <taxon>Branchiibius</taxon>
    </lineage>
</organism>
<keyword evidence="1" id="KW-0812">Transmembrane</keyword>
<gene>
    <name evidence="2" type="ORF">SAMN04489750_2231</name>
</gene>
<dbReference type="RefSeq" id="WP_170119840.1">
    <property type="nucleotide sequence ID" value="NZ_QGDN01000001.1"/>
</dbReference>
<evidence type="ECO:0000313" key="3">
    <source>
        <dbReference type="Proteomes" id="UP000250028"/>
    </source>
</evidence>
<sequence>MRWGNLLPLLVVIALAVAYVRWVRPRIRQARYDRWEREGLLPDQTGERRHDDST</sequence>
<reference evidence="3" key="1">
    <citation type="submission" date="2016-10" db="EMBL/GenBank/DDBJ databases">
        <authorList>
            <person name="Varghese N."/>
            <person name="Submissions S."/>
        </authorList>
    </citation>
    <scope>NUCLEOTIDE SEQUENCE [LARGE SCALE GENOMIC DNA]</scope>
    <source>
        <strain evidence="3">DSM 22951</strain>
    </source>
</reference>
<keyword evidence="1" id="KW-1133">Transmembrane helix</keyword>
<accession>A0A2Y8ZXA5</accession>
<keyword evidence="3" id="KW-1185">Reference proteome</keyword>
<proteinExistence type="predicted"/>
<dbReference type="EMBL" id="UESZ01000001">
    <property type="protein sequence ID" value="SSA34899.1"/>
    <property type="molecule type" value="Genomic_DNA"/>
</dbReference>
<evidence type="ECO:0000256" key="1">
    <source>
        <dbReference type="SAM" id="Phobius"/>
    </source>
</evidence>
<dbReference type="AlphaFoldDB" id="A0A2Y8ZXA5"/>
<keyword evidence="1" id="KW-0472">Membrane</keyword>